<dbReference type="PROSITE" id="PS50943">
    <property type="entry name" value="HTH_CROC1"/>
    <property type="match status" value="1"/>
</dbReference>
<dbReference type="AlphaFoldDB" id="A0A0K8QN59"/>
<dbReference type="Proteomes" id="UP000253740">
    <property type="component" value="Unassembled WGS sequence"/>
</dbReference>
<evidence type="ECO:0000313" key="3">
    <source>
        <dbReference type="EMBL" id="GAP66303.1"/>
    </source>
</evidence>
<gene>
    <name evidence="2" type="ORF">MBSD_1180</name>
    <name evidence="3" type="ORF">MBSD_n1607</name>
</gene>
<sequence>MIGTRLGHIRAHRSQREMADFLGVALRTYANYERNEREPDAQVLARLVKAGWNANWVLTGEGPERLEALQDTGSKPARPDLAILKSAVEVLERALDAADATTTDAAGRAELLVAVYELLEEGAALDAAERIVASMLRAVAKTGGASTQSA</sequence>
<dbReference type="GO" id="GO:0003677">
    <property type="term" value="F:DNA binding"/>
    <property type="evidence" value="ECO:0007669"/>
    <property type="project" value="InterPro"/>
</dbReference>
<dbReference type="InterPro" id="IPR010982">
    <property type="entry name" value="Lambda_DNA-bd_dom_sf"/>
</dbReference>
<evidence type="ECO:0000313" key="4">
    <source>
        <dbReference type="Proteomes" id="UP000253740"/>
    </source>
</evidence>
<dbReference type="EMBL" id="DF952378">
    <property type="protein sequence ID" value="GAN44645.1"/>
    <property type="molecule type" value="Genomic_DNA"/>
</dbReference>
<dbReference type="OrthoDB" id="9772064at2"/>
<evidence type="ECO:0000313" key="2">
    <source>
        <dbReference type="EMBL" id="GAN44645.1"/>
    </source>
</evidence>
<organism evidence="3">
    <name type="scientific">Mizugakiibacter sediminis</name>
    <dbReference type="NCBI Taxonomy" id="1475481"/>
    <lineage>
        <taxon>Bacteria</taxon>
        <taxon>Pseudomonadati</taxon>
        <taxon>Pseudomonadota</taxon>
        <taxon>Gammaproteobacteria</taxon>
        <taxon>Lysobacterales</taxon>
        <taxon>Rhodanobacteraceae</taxon>
        <taxon>Mizugakiibacter</taxon>
    </lineage>
</organism>
<evidence type="ECO:0000259" key="1">
    <source>
        <dbReference type="PROSITE" id="PS50943"/>
    </source>
</evidence>
<dbReference type="InterPro" id="IPR001387">
    <property type="entry name" value="Cro/C1-type_HTH"/>
</dbReference>
<reference evidence="2" key="1">
    <citation type="submission" date="2015-03" db="EMBL/GenBank/DDBJ databases">
        <title>Draft genome sequence of Mizugakiibacter sediminis skMP5.</title>
        <authorList>
            <person name="Watanabe T."/>
            <person name="Kojima H."/>
            <person name="Fukui M."/>
        </authorList>
    </citation>
    <scope>NUCLEOTIDE SEQUENCE</scope>
    <source>
        <strain evidence="2">SkMP5</strain>
    </source>
</reference>
<dbReference type="HOGENOM" id="CLU_066192_23_3_6"/>
<proteinExistence type="predicted"/>
<dbReference type="STRING" id="1475481.GCA_000953855_01639"/>
<dbReference type="SUPFAM" id="SSF47413">
    <property type="entry name" value="lambda repressor-like DNA-binding domains"/>
    <property type="match status" value="1"/>
</dbReference>
<name>A0A0K8QN59_9GAMM</name>
<dbReference type="Pfam" id="PF01381">
    <property type="entry name" value="HTH_3"/>
    <property type="match status" value="1"/>
</dbReference>
<protein>
    <submittedName>
        <fullName evidence="3">Putative phage repressor</fullName>
    </submittedName>
</protein>
<dbReference type="EMBL" id="DF970196">
    <property type="protein sequence ID" value="GAP66303.1"/>
    <property type="molecule type" value="Genomic_DNA"/>
</dbReference>
<feature type="domain" description="HTH cro/C1-type" evidence="1">
    <location>
        <begin position="14"/>
        <end position="50"/>
    </location>
</feature>
<dbReference type="RefSeq" id="WP_082306564.1">
    <property type="nucleotide sequence ID" value="NZ_DF970196.1"/>
</dbReference>
<dbReference type="SMART" id="SM00530">
    <property type="entry name" value="HTH_XRE"/>
    <property type="match status" value="1"/>
</dbReference>
<reference evidence="3" key="2">
    <citation type="submission" date="2015-08" db="EMBL/GenBank/DDBJ databases">
        <title>Complete DNA Sequence of Pseudomonas syringae pv. actinidiae, the Causal Agent of Kiwifruit Canker Disease.</title>
        <authorList>
            <person name="Rikkerink E.H.A."/>
            <person name="Fineran P.C."/>
        </authorList>
    </citation>
    <scope>NUCLEOTIDE SEQUENCE</scope>
    <source>
        <strain evidence="3">SkMP5</strain>
    </source>
</reference>
<accession>A0A0K8QN59</accession>
<dbReference type="CDD" id="cd00093">
    <property type="entry name" value="HTH_XRE"/>
    <property type="match status" value="1"/>
</dbReference>
<dbReference type="Gene3D" id="1.10.260.40">
    <property type="entry name" value="lambda repressor-like DNA-binding domains"/>
    <property type="match status" value="1"/>
</dbReference>
<keyword evidence="4" id="KW-1185">Reference proteome</keyword>